<gene>
    <name evidence="4" type="ordered locus">Hmuk_2394</name>
</gene>
<evidence type="ECO:0000259" key="3">
    <source>
        <dbReference type="PROSITE" id="PS51462"/>
    </source>
</evidence>
<accession>C7NY44</accession>
<protein>
    <submittedName>
        <fullName evidence="4">NUDIX hydrolase</fullName>
    </submittedName>
</protein>
<keyword evidence="2 4" id="KW-0378">Hydrolase</keyword>
<dbReference type="AlphaFoldDB" id="C7NY44"/>
<dbReference type="PROSITE" id="PS51462">
    <property type="entry name" value="NUDIX"/>
    <property type="match status" value="1"/>
</dbReference>
<dbReference type="STRING" id="485914.Hmuk_2394"/>
<dbReference type="SMR" id="C7NY44"/>
<dbReference type="PROSITE" id="PS00893">
    <property type="entry name" value="NUDIX_BOX"/>
    <property type="match status" value="1"/>
</dbReference>
<dbReference type="PRINTS" id="PR00502">
    <property type="entry name" value="NUDIXFAMILY"/>
</dbReference>
<evidence type="ECO:0000256" key="1">
    <source>
        <dbReference type="ARBA" id="ARBA00001946"/>
    </source>
</evidence>
<keyword evidence="5" id="KW-1185">Reference proteome</keyword>
<evidence type="ECO:0000313" key="4">
    <source>
        <dbReference type="EMBL" id="ACV48504.1"/>
    </source>
</evidence>
<comment type="cofactor">
    <cofactor evidence="1">
        <name>Mg(2+)</name>
        <dbReference type="ChEBI" id="CHEBI:18420"/>
    </cofactor>
</comment>
<sequence>MGMTAVDNLWYLADQARQQAEQTRHQFASNYEDYITFSRHRNVSRPRFKTVAERTRDNGLPYGVHTVVTNDAGELLLVRHDDVDMWVLPGGQVDGTESFREAASRELREEAGIEATDEGLAILARAEFHCEEYDTWGVLPMFQGRALETELTVDDPDGEISDAGWFDELPEDTRDRAQLHEWRETRVYSNN</sequence>
<dbReference type="EMBL" id="CP001688">
    <property type="protein sequence ID" value="ACV48504.1"/>
    <property type="molecule type" value="Genomic_DNA"/>
</dbReference>
<dbReference type="InterPro" id="IPR000086">
    <property type="entry name" value="NUDIX_hydrolase_dom"/>
</dbReference>
<dbReference type="Pfam" id="PF00293">
    <property type="entry name" value="NUDIX"/>
    <property type="match status" value="1"/>
</dbReference>
<dbReference type="InterPro" id="IPR020476">
    <property type="entry name" value="Nudix_hydrolase"/>
</dbReference>
<dbReference type="GO" id="GO:0016787">
    <property type="term" value="F:hydrolase activity"/>
    <property type="evidence" value="ECO:0007669"/>
    <property type="project" value="UniProtKB-KW"/>
</dbReference>
<dbReference type="Proteomes" id="UP000001746">
    <property type="component" value="Chromosome"/>
</dbReference>
<dbReference type="CDD" id="cd02883">
    <property type="entry name" value="NUDIX_Hydrolase"/>
    <property type="match status" value="1"/>
</dbReference>
<dbReference type="PANTHER" id="PTHR43046:SF16">
    <property type="entry name" value="ADP-RIBOSE PYROPHOSPHATASE YJHB-RELATED"/>
    <property type="match status" value="1"/>
</dbReference>
<dbReference type="eggNOG" id="arCOG01083">
    <property type="taxonomic scope" value="Archaea"/>
</dbReference>
<dbReference type="InterPro" id="IPR015797">
    <property type="entry name" value="NUDIX_hydrolase-like_dom_sf"/>
</dbReference>
<dbReference type="KEGG" id="hmu:Hmuk_2394"/>
<proteinExistence type="predicted"/>
<dbReference type="HOGENOM" id="CLU_1465051_0_0_2"/>
<dbReference type="PANTHER" id="PTHR43046">
    <property type="entry name" value="GDP-MANNOSE MANNOSYL HYDROLASE"/>
    <property type="match status" value="1"/>
</dbReference>
<feature type="domain" description="Nudix hydrolase" evidence="3">
    <location>
        <begin position="59"/>
        <end position="190"/>
    </location>
</feature>
<name>C7NY44_HALMD</name>
<organism evidence="4 5">
    <name type="scientific">Halomicrobium mukohataei (strain ATCC 700874 / DSM 12286 / JCM 9738 / NCIMB 13541)</name>
    <name type="common">Haloarcula mukohataei</name>
    <dbReference type="NCBI Taxonomy" id="485914"/>
    <lineage>
        <taxon>Archaea</taxon>
        <taxon>Methanobacteriati</taxon>
        <taxon>Methanobacteriota</taxon>
        <taxon>Stenosarchaea group</taxon>
        <taxon>Halobacteria</taxon>
        <taxon>Halobacteriales</taxon>
        <taxon>Haloarculaceae</taxon>
        <taxon>Halomicrobium</taxon>
    </lineage>
</organism>
<dbReference type="InterPro" id="IPR020084">
    <property type="entry name" value="NUDIX_hydrolase_CS"/>
</dbReference>
<reference evidence="4 5" key="1">
    <citation type="journal article" date="2009" name="Stand. Genomic Sci.">
        <title>Complete genome sequence of Halomicrobium mukohataei type strain (arg-2).</title>
        <authorList>
            <person name="Tindall B.J."/>
            <person name="Schneider S."/>
            <person name="Lapidus A."/>
            <person name="Copeland A."/>
            <person name="Glavina Del Rio T."/>
            <person name="Nolan M."/>
            <person name="Lucas S."/>
            <person name="Chen F."/>
            <person name="Tice H."/>
            <person name="Cheng J.F."/>
            <person name="Saunders E."/>
            <person name="Bruce D."/>
            <person name="Goodwin L."/>
            <person name="Pitluck S."/>
            <person name="Mikhailova N."/>
            <person name="Pati A."/>
            <person name="Ivanova N."/>
            <person name="Mavrommatis K."/>
            <person name="Chen A."/>
            <person name="Palaniappan K."/>
            <person name="Chain P."/>
            <person name="Land M."/>
            <person name="Hauser L."/>
            <person name="Chang Y.J."/>
            <person name="Jeffries C.D."/>
            <person name="Brettin T."/>
            <person name="Han C."/>
            <person name="Rohde M."/>
            <person name="Goker M."/>
            <person name="Bristow J."/>
            <person name="Eisen J.A."/>
            <person name="Markowitz V."/>
            <person name="Hugenholtz P."/>
            <person name="Klenk H.P."/>
            <person name="Kyrpides N.C."/>
            <person name="Detter J.C."/>
        </authorList>
    </citation>
    <scope>NUCLEOTIDE SEQUENCE [LARGE SCALE GENOMIC DNA]</scope>
    <source>
        <strain evidence="5">ATCC 700874 / DSM 12286 / JCM 9738 / NCIMB 13541</strain>
    </source>
</reference>
<dbReference type="SUPFAM" id="SSF55811">
    <property type="entry name" value="Nudix"/>
    <property type="match status" value="1"/>
</dbReference>
<dbReference type="Gene3D" id="3.90.79.10">
    <property type="entry name" value="Nucleoside Triphosphate Pyrophosphohydrolase"/>
    <property type="match status" value="1"/>
</dbReference>
<evidence type="ECO:0000313" key="5">
    <source>
        <dbReference type="Proteomes" id="UP000001746"/>
    </source>
</evidence>
<evidence type="ECO:0000256" key="2">
    <source>
        <dbReference type="ARBA" id="ARBA00022801"/>
    </source>
</evidence>